<evidence type="ECO:0000313" key="2">
    <source>
        <dbReference type="Proteomes" id="UP001159641"/>
    </source>
</evidence>
<organism evidence="1 2">
    <name type="scientific">Eschrichtius robustus</name>
    <name type="common">California gray whale</name>
    <name type="synonym">Eschrichtius gibbosus</name>
    <dbReference type="NCBI Taxonomy" id="9764"/>
    <lineage>
        <taxon>Eukaryota</taxon>
        <taxon>Metazoa</taxon>
        <taxon>Chordata</taxon>
        <taxon>Craniata</taxon>
        <taxon>Vertebrata</taxon>
        <taxon>Euteleostomi</taxon>
        <taxon>Mammalia</taxon>
        <taxon>Eutheria</taxon>
        <taxon>Laurasiatheria</taxon>
        <taxon>Artiodactyla</taxon>
        <taxon>Whippomorpha</taxon>
        <taxon>Cetacea</taxon>
        <taxon>Mysticeti</taxon>
        <taxon>Eschrichtiidae</taxon>
        <taxon>Eschrichtius</taxon>
    </lineage>
</organism>
<sequence length="182" mass="19966">MTLMLCDQASEIPSSVLFSRLCGSLVCDVTSSPLLKAPSRQLALEQEHSRPEYEAKVREKMRRESGKSLVQKLGTGGTEDECLPLNRSSDTCEESWLVLFLILKAGRNVVFVGKKGLEGPGARWYHQNPVGAGALQEVQLFLEMPSEAVSAVPWALSVKAELCTLGPVWVSILTHSPRELTE</sequence>
<proteinExistence type="predicted"/>
<reference evidence="1 2" key="1">
    <citation type="submission" date="2022-11" db="EMBL/GenBank/DDBJ databases">
        <title>Whole genome sequence of Eschrichtius robustus ER-17-0199.</title>
        <authorList>
            <person name="Bruniche-Olsen A."/>
            <person name="Black A.N."/>
            <person name="Fields C.J."/>
            <person name="Walden K."/>
            <person name="Dewoody J.A."/>
        </authorList>
    </citation>
    <scope>NUCLEOTIDE SEQUENCE [LARGE SCALE GENOMIC DNA]</scope>
    <source>
        <strain evidence="1">ER-17-0199</strain>
        <tissue evidence="1">Blubber</tissue>
    </source>
</reference>
<gene>
    <name evidence="1" type="ORF">J1605_020963</name>
</gene>
<dbReference type="AlphaFoldDB" id="A0AB34HGW8"/>
<dbReference type="EMBL" id="JAIQCJ010001324">
    <property type="protein sequence ID" value="KAJ8790869.1"/>
    <property type="molecule type" value="Genomic_DNA"/>
</dbReference>
<protein>
    <submittedName>
        <fullName evidence="1">Uncharacterized protein</fullName>
    </submittedName>
</protein>
<evidence type="ECO:0000313" key="1">
    <source>
        <dbReference type="EMBL" id="KAJ8790869.1"/>
    </source>
</evidence>
<dbReference type="Proteomes" id="UP001159641">
    <property type="component" value="Unassembled WGS sequence"/>
</dbReference>
<comment type="caution">
    <text evidence="1">The sequence shown here is derived from an EMBL/GenBank/DDBJ whole genome shotgun (WGS) entry which is preliminary data.</text>
</comment>
<name>A0AB34HGW8_ESCRO</name>
<accession>A0AB34HGW8</accession>
<keyword evidence="2" id="KW-1185">Reference proteome</keyword>